<proteinExistence type="predicted"/>
<comment type="caution">
    <text evidence="8">The sequence shown here is derived from an EMBL/GenBank/DDBJ whole genome shotgun (WGS) entry which is preliminary data.</text>
</comment>
<dbReference type="PANTHER" id="PTHR30509:SF40">
    <property type="entry name" value="BLR3852 PROTEIN"/>
    <property type="match status" value="1"/>
</dbReference>
<feature type="transmembrane region" description="Helical" evidence="7">
    <location>
        <begin position="536"/>
        <end position="554"/>
    </location>
</feature>
<evidence type="ECO:0000256" key="7">
    <source>
        <dbReference type="SAM" id="Phobius"/>
    </source>
</evidence>
<name>A0A9X1RRP4_9BURK</name>
<feature type="region of interest" description="Disordered" evidence="6">
    <location>
        <begin position="750"/>
        <end position="777"/>
    </location>
</feature>
<evidence type="ECO:0000256" key="6">
    <source>
        <dbReference type="SAM" id="MobiDB-lite"/>
    </source>
</evidence>
<dbReference type="PANTHER" id="PTHR30509">
    <property type="entry name" value="P-HYDROXYBENZOIC ACID EFFLUX PUMP SUBUNIT-RELATED"/>
    <property type="match status" value="1"/>
</dbReference>
<keyword evidence="3 7" id="KW-0812">Transmembrane</keyword>
<evidence type="ECO:0000256" key="2">
    <source>
        <dbReference type="ARBA" id="ARBA00022475"/>
    </source>
</evidence>
<feature type="transmembrane region" description="Helical" evidence="7">
    <location>
        <begin position="79"/>
        <end position="99"/>
    </location>
</feature>
<organism evidence="8 9">
    <name type="scientific">Paraburkholderia tagetis</name>
    <dbReference type="NCBI Taxonomy" id="2913261"/>
    <lineage>
        <taxon>Bacteria</taxon>
        <taxon>Pseudomonadati</taxon>
        <taxon>Pseudomonadota</taxon>
        <taxon>Betaproteobacteria</taxon>
        <taxon>Burkholderiales</taxon>
        <taxon>Burkholderiaceae</taxon>
        <taxon>Paraburkholderia</taxon>
    </lineage>
</organism>
<feature type="transmembrane region" description="Helical" evidence="7">
    <location>
        <begin position="105"/>
        <end position="122"/>
    </location>
</feature>
<evidence type="ECO:0000313" key="8">
    <source>
        <dbReference type="EMBL" id="MCG5076996.1"/>
    </source>
</evidence>
<dbReference type="InterPro" id="IPR006726">
    <property type="entry name" value="PHBA_efflux_AaeB/fusaric-R"/>
</dbReference>
<keyword evidence="5 7" id="KW-0472">Membrane</keyword>
<feature type="transmembrane region" description="Helical" evidence="7">
    <location>
        <begin position="400"/>
        <end position="422"/>
    </location>
</feature>
<evidence type="ECO:0000256" key="3">
    <source>
        <dbReference type="ARBA" id="ARBA00022692"/>
    </source>
</evidence>
<feature type="transmembrane region" description="Helical" evidence="7">
    <location>
        <begin position="30"/>
        <end position="51"/>
    </location>
</feature>
<evidence type="ECO:0000256" key="1">
    <source>
        <dbReference type="ARBA" id="ARBA00004651"/>
    </source>
</evidence>
<feature type="transmembrane region" description="Helical" evidence="7">
    <location>
        <begin position="505"/>
        <end position="524"/>
    </location>
</feature>
<dbReference type="GO" id="GO:0005886">
    <property type="term" value="C:plasma membrane"/>
    <property type="evidence" value="ECO:0007669"/>
    <property type="project" value="UniProtKB-SubCell"/>
</dbReference>
<reference evidence="8" key="1">
    <citation type="submission" date="2022-01" db="EMBL/GenBank/DDBJ databases">
        <title>Genome sequence and assembly of Parabukholderia sp. RG36.</title>
        <authorList>
            <person name="Chhetri G."/>
        </authorList>
    </citation>
    <scope>NUCLEOTIDE SEQUENCE</scope>
    <source>
        <strain evidence="8">RG36</strain>
    </source>
</reference>
<comment type="subcellular location">
    <subcellularLocation>
        <location evidence="1">Cell membrane</location>
        <topology evidence="1">Multi-pass membrane protein</topology>
    </subcellularLocation>
</comment>
<feature type="transmembrane region" description="Helical" evidence="7">
    <location>
        <begin position="166"/>
        <end position="184"/>
    </location>
</feature>
<feature type="transmembrane region" description="Helical" evidence="7">
    <location>
        <begin position="428"/>
        <end position="445"/>
    </location>
</feature>
<sequence>MQASSPTSTQPGGPRLFHAFADWARTDGLVWLYLFKAIAAALLALGIAMKLDLPSPRTAMTTVFIVMQPQSGPVFAKSFYRICGTLVGLVVMLALIGLFAQQPELFIASTALWVGICTAGAARNRNFRSYGFVLAGYTAALIGIPASQHPDGAFMSAMTRVAEISIGILASGFVSAVVFPQYTGELLRSTVRRRFSSFVDYVSASLGGRVERSQIEATNARFVADIVGFEASRSTAVFDSPDARMRAGRLARLNTEFMAVSTRFHALHQLMNRLRNGGSTVTVDALEPYFREIAPLFDKSGEPVLTAADAVHVSKQLEDYRATLPRRVRETRMQLEADLDQQGKSAETRAARLLDFDTATELFYRFVHEMNEYTATYASLAVDTHSREKWIARYEPKTNLVAAGVAGLRAAIVMGLLATFWIASAWPSGATLVLTAAATCALASASPQPARMSSQMAGGTMLASVVGMFLTFGVFPHIDGFPMLCVALTPALAFGVFLTTRPAYMGYGMGYCIFLCFLAGPDNVVQYNPAGYMNDALALVMSMVVTALTFAVLLPPSAPWLRKRLLANLRGQAVHACRARWIGTSGLTGLRNRFESGARDLMFQLHALAGSDEALRQDTLRWMFATLEIGNAAIDLREELAAVSARPAAQAGTQTATQAAAPVRTTDALRAGTAWRDATDATLKAVSALFARPDANRYTTALAATRAAIAACQGVLERIVQEDAPRETRHRLQRILSHLHFIRTALIDPQSPFAADPGATPSADNHPDNPQGANHAA</sequence>
<dbReference type="EMBL" id="JAKLJA010000030">
    <property type="protein sequence ID" value="MCG5076996.1"/>
    <property type="molecule type" value="Genomic_DNA"/>
</dbReference>
<keyword evidence="4 7" id="KW-1133">Transmembrane helix</keyword>
<feature type="transmembrane region" description="Helical" evidence="7">
    <location>
        <begin position="457"/>
        <end position="475"/>
    </location>
</feature>
<evidence type="ECO:0000256" key="5">
    <source>
        <dbReference type="ARBA" id="ARBA00023136"/>
    </source>
</evidence>
<dbReference type="GO" id="GO:0022857">
    <property type="term" value="F:transmembrane transporter activity"/>
    <property type="evidence" value="ECO:0007669"/>
    <property type="project" value="InterPro"/>
</dbReference>
<dbReference type="Pfam" id="PF04632">
    <property type="entry name" value="FUSC"/>
    <property type="match status" value="1"/>
</dbReference>
<accession>A0A9X1RRP4</accession>
<gene>
    <name evidence="8" type="ORF">L5014_27250</name>
</gene>
<keyword evidence="9" id="KW-1185">Reference proteome</keyword>
<dbReference type="AlphaFoldDB" id="A0A9X1RRP4"/>
<dbReference type="RefSeq" id="WP_238466911.1">
    <property type="nucleotide sequence ID" value="NZ_JAKLJA010000030.1"/>
</dbReference>
<protein>
    <submittedName>
        <fullName evidence="8">FUSC family protein</fullName>
    </submittedName>
</protein>
<evidence type="ECO:0000256" key="4">
    <source>
        <dbReference type="ARBA" id="ARBA00022989"/>
    </source>
</evidence>
<evidence type="ECO:0000313" key="9">
    <source>
        <dbReference type="Proteomes" id="UP001139308"/>
    </source>
</evidence>
<feature type="transmembrane region" description="Helical" evidence="7">
    <location>
        <begin position="481"/>
        <end position="498"/>
    </location>
</feature>
<keyword evidence="2" id="KW-1003">Cell membrane</keyword>
<dbReference type="Proteomes" id="UP001139308">
    <property type="component" value="Unassembled WGS sequence"/>
</dbReference>
<feature type="transmembrane region" description="Helical" evidence="7">
    <location>
        <begin position="129"/>
        <end position="146"/>
    </location>
</feature>